<reference evidence="1 2" key="1">
    <citation type="journal article" date="2010" name="Nature">
        <title>Comparative genomics reveals mobile pathogenicity chromosomes in Fusarium.</title>
        <authorList>
            <person name="Ma L.J."/>
            <person name="van der Does H.C."/>
            <person name="Borkovich K.A."/>
            <person name="Coleman J.J."/>
            <person name="Daboussi M.J."/>
            <person name="Di Pietro A."/>
            <person name="Dufresne M."/>
            <person name="Freitag M."/>
            <person name="Grabherr M."/>
            <person name="Henrissat B."/>
            <person name="Houterman P.M."/>
            <person name="Kang S."/>
            <person name="Shim W.B."/>
            <person name="Woloshuk C."/>
            <person name="Xie X."/>
            <person name="Xu J.R."/>
            <person name="Antoniw J."/>
            <person name="Baker S.E."/>
            <person name="Bluhm B.H."/>
            <person name="Breakspear A."/>
            <person name="Brown D.W."/>
            <person name="Butchko R.A."/>
            <person name="Chapman S."/>
            <person name="Coulson R."/>
            <person name="Coutinho P.M."/>
            <person name="Danchin E.G."/>
            <person name="Diener A."/>
            <person name="Gale L.R."/>
            <person name="Gardiner D.M."/>
            <person name="Goff S."/>
            <person name="Hammond-Kosack K.E."/>
            <person name="Hilburn K."/>
            <person name="Hua-Van A."/>
            <person name="Jonkers W."/>
            <person name="Kazan K."/>
            <person name="Kodira C.D."/>
            <person name="Koehrsen M."/>
            <person name="Kumar L."/>
            <person name="Lee Y.H."/>
            <person name="Li L."/>
            <person name="Manners J.M."/>
            <person name="Miranda-Saavedra D."/>
            <person name="Mukherjee M."/>
            <person name="Park G."/>
            <person name="Park J."/>
            <person name="Park S.Y."/>
            <person name="Proctor R.H."/>
            <person name="Regev A."/>
            <person name="Ruiz-Roldan M.C."/>
            <person name="Sain D."/>
            <person name="Sakthikumar S."/>
            <person name="Sykes S."/>
            <person name="Schwartz D.C."/>
            <person name="Turgeon B.G."/>
            <person name="Wapinski I."/>
            <person name="Yoder O."/>
            <person name="Young S."/>
            <person name="Zeng Q."/>
            <person name="Zhou S."/>
            <person name="Galagan J."/>
            <person name="Cuomo C.A."/>
            <person name="Kistler H.C."/>
            <person name="Rep M."/>
        </authorList>
    </citation>
    <scope>NUCLEOTIDE SEQUENCE [LARGE SCALE GENOMIC DNA]</scope>
    <source>
        <strain evidence="2">M3125 / FGSC 7600</strain>
    </source>
</reference>
<gene>
    <name evidence="1" type="ORF">FVEG_00173</name>
</gene>
<dbReference type="AlphaFoldDB" id="W7LKM4"/>
<name>W7LKM4_GIBM7</name>
<dbReference type="Proteomes" id="UP000009096">
    <property type="component" value="Chromosome 1"/>
</dbReference>
<evidence type="ECO:0000313" key="2">
    <source>
        <dbReference type="Proteomes" id="UP000009096"/>
    </source>
</evidence>
<dbReference type="VEuPathDB" id="FungiDB:FVEG_00173"/>
<organism evidence="1 2">
    <name type="scientific">Gibberella moniliformis (strain M3125 / FGSC 7600)</name>
    <name type="common">Maize ear and stalk rot fungus</name>
    <name type="synonym">Fusarium verticillioides</name>
    <dbReference type="NCBI Taxonomy" id="334819"/>
    <lineage>
        <taxon>Eukaryota</taxon>
        <taxon>Fungi</taxon>
        <taxon>Dikarya</taxon>
        <taxon>Ascomycota</taxon>
        <taxon>Pezizomycotina</taxon>
        <taxon>Sordariomycetes</taxon>
        <taxon>Hypocreomycetidae</taxon>
        <taxon>Hypocreales</taxon>
        <taxon>Nectriaceae</taxon>
        <taxon>Fusarium</taxon>
        <taxon>Fusarium fujikuroi species complex</taxon>
    </lineage>
</organism>
<dbReference type="GeneID" id="30058562"/>
<dbReference type="OrthoDB" id="4967062at2759"/>
<dbReference type="HOGENOM" id="CLU_2263807_0_0_1"/>
<proteinExistence type="predicted"/>
<evidence type="ECO:0000313" key="1">
    <source>
        <dbReference type="EMBL" id="EWG35999.1"/>
    </source>
</evidence>
<protein>
    <submittedName>
        <fullName evidence="1">Uncharacterized protein</fullName>
    </submittedName>
</protein>
<accession>W7LKM4</accession>
<dbReference type="KEGG" id="fvr:FVEG_00173"/>
<keyword evidence="2" id="KW-1185">Reference proteome</keyword>
<dbReference type="EMBL" id="DS022242">
    <property type="protein sequence ID" value="EWG35999.1"/>
    <property type="molecule type" value="Genomic_DNA"/>
</dbReference>
<dbReference type="RefSeq" id="XP_018742190.1">
    <property type="nucleotide sequence ID" value="XM_018886605.1"/>
</dbReference>
<dbReference type="EMBL" id="CM000578">
    <property type="protein sequence ID" value="EWG35999.1"/>
    <property type="molecule type" value="Genomic_DNA"/>
</dbReference>
<sequence>MASAQSVDQRVYATTKEGDDFIPKTAKWTCKFGPTEAQCGKINNDITKKQCERCGFIRSDAVAHVGERLDEGAKGRCWEICEIEDDGTEVWTYGFRREWNECWARSGSHLRNLSEAS</sequence>
<dbReference type="OMA" id="GRCWEIC"/>